<sequence>MANIASEHYNSIQFRDPLSGDDDHDQYIRDALRPMKQSLSNKSKATLAKKLSRQEVCDAIKTAATDKSPGLDGLPTEVWKAYVRWYESDSKRGAGGVDFVKYLTMFYNDIAQYGVVPDSTFADGWICPVYKLKKDKRDIENYRPITLLNTDYKIMTRALALRLADCAAEVIHPDQAGFMPGRSIFDHIRLATLMIDYAEAEEVNGAIVALDQEKAYDRIDHTYLWSALEHINFPRTFINTVKNLYERAVSCVIINGVKSNTFRIVRGVRQGDPMSCLLFDFAIEPLAAAFRSSSLKGFPVPGSTERLVAKLFADDTTVFLSEEDDYTIVEDITA</sequence>
<dbReference type="PROSITE" id="PS50878">
    <property type="entry name" value="RT_POL"/>
    <property type="match status" value="1"/>
</dbReference>
<feature type="domain" description="Reverse transcriptase" evidence="1">
    <location>
        <begin position="113"/>
        <end position="334"/>
    </location>
</feature>
<gene>
    <name evidence="2" type="ORF">ONZ51_g13231</name>
</gene>
<evidence type="ECO:0000259" key="1">
    <source>
        <dbReference type="PROSITE" id="PS50878"/>
    </source>
</evidence>
<organism evidence="2 3">
    <name type="scientific">Trametes cubensis</name>
    <dbReference type="NCBI Taxonomy" id="1111947"/>
    <lineage>
        <taxon>Eukaryota</taxon>
        <taxon>Fungi</taxon>
        <taxon>Dikarya</taxon>
        <taxon>Basidiomycota</taxon>
        <taxon>Agaricomycotina</taxon>
        <taxon>Agaricomycetes</taxon>
        <taxon>Polyporales</taxon>
        <taxon>Polyporaceae</taxon>
        <taxon>Trametes</taxon>
    </lineage>
</organism>
<dbReference type="Pfam" id="PF00078">
    <property type="entry name" value="RVT_1"/>
    <property type="match status" value="1"/>
</dbReference>
<dbReference type="PANTHER" id="PTHR19446">
    <property type="entry name" value="REVERSE TRANSCRIPTASES"/>
    <property type="match status" value="1"/>
</dbReference>
<reference evidence="2" key="1">
    <citation type="submission" date="2022-11" db="EMBL/GenBank/DDBJ databases">
        <title>Genome Sequence of Cubamyces cubensis.</title>
        <authorList>
            <person name="Buettner E."/>
        </authorList>
    </citation>
    <scope>NUCLEOTIDE SEQUENCE</scope>
    <source>
        <strain evidence="2">MPL-01</strain>
    </source>
</reference>
<dbReference type="EMBL" id="JAPEVG010001056">
    <property type="protein sequence ID" value="KAJ8454091.1"/>
    <property type="molecule type" value="Genomic_DNA"/>
</dbReference>
<keyword evidence="3" id="KW-1185">Reference proteome</keyword>
<proteinExistence type="predicted"/>
<dbReference type="InterPro" id="IPR043502">
    <property type="entry name" value="DNA/RNA_pol_sf"/>
</dbReference>
<protein>
    <recommendedName>
        <fullName evidence="1">Reverse transcriptase domain-containing protein</fullName>
    </recommendedName>
</protein>
<evidence type="ECO:0000313" key="2">
    <source>
        <dbReference type="EMBL" id="KAJ8454091.1"/>
    </source>
</evidence>
<dbReference type="SUPFAM" id="SSF56672">
    <property type="entry name" value="DNA/RNA polymerases"/>
    <property type="match status" value="1"/>
</dbReference>
<evidence type="ECO:0000313" key="3">
    <source>
        <dbReference type="Proteomes" id="UP001215151"/>
    </source>
</evidence>
<dbReference type="AlphaFoldDB" id="A0AAD7X498"/>
<dbReference type="InterPro" id="IPR000477">
    <property type="entry name" value="RT_dom"/>
</dbReference>
<accession>A0AAD7X498</accession>
<comment type="caution">
    <text evidence="2">The sequence shown here is derived from an EMBL/GenBank/DDBJ whole genome shotgun (WGS) entry which is preliminary data.</text>
</comment>
<dbReference type="CDD" id="cd01650">
    <property type="entry name" value="RT_nLTR_like"/>
    <property type="match status" value="1"/>
</dbReference>
<dbReference type="Proteomes" id="UP001215151">
    <property type="component" value="Unassembled WGS sequence"/>
</dbReference>
<name>A0AAD7X498_9APHY</name>